<dbReference type="CDD" id="cd00212">
    <property type="entry name" value="PTS_IIB_glc"/>
    <property type="match status" value="1"/>
</dbReference>
<keyword evidence="7 12" id="KW-0812">Transmembrane</keyword>
<evidence type="ECO:0000256" key="10">
    <source>
        <dbReference type="ARBA" id="ARBA00023136"/>
    </source>
</evidence>
<evidence type="ECO:0000313" key="15">
    <source>
        <dbReference type="EMBL" id="GGA93537.1"/>
    </source>
</evidence>
<dbReference type="PROSITE" id="PS51103">
    <property type="entry name" value="PTS_EIIC_TYPE_1"/>
    <property type="match status" value="1"/>
</dbReference>
<feature type="transmembrane region" description="Helical" evidence="12">
    <location>
        <begin position="219"/>
        <end position="239"/>
    </location>
</feature>
<feature type="transmembrane region" description="Helical" evidence="12">
    <location>
        <begin position="370"/>
        <end position="390"/>
    </location>
</feature>
<feature type="active site" description="Phosphocysteine intermediate; for EIIB activity" evidence="11">
    <location>
        <position position="35"/>
    </location>
</feature>
<feature type="domain" description="PTS EIIB type-1" evidence="13">
    <location>
        <begin position="13"/>
        <end position="96"/>
    </location>
</feature>
<evidence type="ECO:0000259" key="13">
    <source>
        <dbReference type="PROSITE" id="PS51098"/>
    </source>
</evidence>
<accession>A0ABQ1HW10</accession>
<evidence type="ECO:0000313" key="16">
    <source>
        <dbReference type="Proteomes" id="UP000651977"/>
    </source>
</evidence>
<feature type="transmembrane region" description="Helical" evidence="12">
    <location>
        <begin position="296"/>
        <end position="316"/>
    </location>
</feature>
<feature type="transmembrane region" description="Helical" evidence="12">
    <location>
        <begin position="397"/>
        <end position="430"/>
    </location>
</feature>
<evidence type="ECO:0000256" key="1">
    <source>
        <dbReference type="ARBA" id="ARBA00004651"/>
    </source>
</evidence>
<name>A0ABQ1HW10_9ALTE</name>
<protein>
    <submittedName>
        <fullName evidence="15">PTS sugar transporter</fullName>
    </submittedName>
</protein>
<dbReference type="NCBIfam" id="TIGR01996">
    <property type="entry name" value="PTS-II-BC-sucr"/>
    <property type="match status" value="1"/>
</dbReference>
<dbReference type="Gene3D" id="3.30.1360.60">
    <property type="entry name" value="Glucose permease domain IIB"/>
    <property type="match status" value="1"/>
</dbReference>
<sequence length="462" mass="48476">MEYATEEFNMSEKDTAKKILELIGGKSNIASAAHCATRLRLVLNDTELADTSAIKELELVKGVFTNSGQYQIIIGSGIVNRVFSALAELAGITEASTAEVAEQGAKQNPFQALARTLSNVFVPIIPAIVASGLCMGLLGFLRTNELIATDSIWYLILDMVSSSAFIILPILIGFVGAKIFGGTPILGATLGGVLTHPALTNAWTVASGFQSTELFGMEVGLVGYQGTVFPMLIATWFMCKVEKRVRKWVPNSLDVILSPFIILVVTGFISLVAIGPAGRMLGDGISTLLLYLYENVGVLAGLLFGGTYSAIVITGIHHSFHAIEAGLLGDPNIGVNFLLPIWSMANVAQGAACLAVGLKFKNVKTKALAMPSGISALFGITEAAIFGINLRYVKPFFAGLAGGAVGGAYVVFAKVGMTAVGLTGIPGIAIVQNNSVIHYLIGFALAFAVAFVGAFITTSEKD</sequence>
<keyword evidence="16" id="KW-1185">Reference proteome</keyword>
<feature type="transmembrane region" description="Helical" evidence="12">
    <location>
        <begin position="152"/>
        <end position="172"/>
    </location>
</feature>
<dbReference type="PROSITE" id="PS01035">
    <property type="entry name" value="PTS_EIIB_TYPE_1_CYS"/>
    <property type="match status" value="1"/>
</dbReference>
<keyword evidence="2" id="KW-0813">Transport</keyword>
<feature type="transmembrane region" description="Helical" evidence="12">
    <location>
        <begin position="436"/>
        <end position="456"/>
    </location>
</feature>
<feature type="transmembrane region" description="Helical" evidence="12">
    <location>
        <begin position="251"/>
        <end position="276"/>
    </location>
</feature>
<keyword evidence="10 12" id="KW-0472">Membrane</keyword>
<evidence type="ECO:0000256" key="8">
    <source>
        <dbReference type="ARBA" id="ARBA00022777"/>
    </source>
</evidence>
<feature type="transmembrane region" description="Helical" evidence="12">
    <location>
        <begin position="179"/>
        <end position="199"/>
    </location>
</feature>
<keyword evidence="5" id="KW-0808">Transferase</keyword>
<gene>
    <name evidence="15" type="primary">scrA</name>
    <name evidence="15" type="ORF">GCM10007414_02810</name>
</gene>
<dbReference type="InterPro" id="IPR018113">
    <property type="entry name" value="PTrfase_EIIB_Cys"/>
</dbReference>
<feature type="transmembrane region" description="Helical" evidence="12">
    <location>
        <begin position="337"/>
        <end position="358"/>
    </location>
</feature>
<keyword evidence="3" id="KW-1003">Cell membrane</keyword>
<dbReference type="Pfam" id="PF02378">
    <property type="entry name" value="PTS_EIIC"/>
    <property type="match status" value="1"/>
</dbReference>
<dbReference type="NCBIfam" id="TIGR00826">
    <property type="entry name" value="EIIB_glc"/>
    <property type="match status" value="1"/>
</dbReference>
<keyword evidence="9 12" id="KW-1133">Transmembrane helix</keyword>
<dbReference type="PROSITE" id="PS51098">
    <property type="entry name" value="PTS_EIIB_TYPE_1"/>
    <property type="match status" value="1"/>
</dbReference>
<evidence type="ECO:0000256" key="5">
    <source>
        <dbReference type="ARBA" id="ARBA00022679"/>
    </source>
</evidence>
<keyword evidence="8" id="KW-0418">Kinase</keyword>
<dbReference type="InterPro" id="IPR013013">
    <property type="entry name" value="PTS_EIIC_1"/>
</dbReference>
<feature type="transmembrane region" description="Helical" evidence="12">
    <location>
        <begin position="120"/>
        <end position="140"/>
    </location>
</feature>
<dbReference type="InterPro" id="IPR050558">
    <property type="entry name" value="PTS_Sugar-Specific_Components"/>
</dbReference>
<dbReference type="Proteomes" id="UP000651977">
    <property type="component" value="Unassembled WGS sequence"/>
</dbReference>
<dbReference type="InterPro" id="IPR001996">
    <property type="entry name" value="PTS_IIB_1"/>
</dbReference>
<evidence type="ECO:0000256" key="4">
    <source>
        <dbReference type="ARBA" id="ARBA00022597"/>
    </source>
</evidence>
<evidence type="ECO:0000256" key="3">
    <source>
        <dbReference type="ARBA" id="ARBA00022475"/>
    </source>
</evidence>
<dbReference type="InterPro" id="IPR003352">
    <property type="entry name" value="PTS_EIIC"/>
</dbReference>
<dbReference type="PANTHER" id="PTHR30175">
    <property type="entry name" value="PHOSPHOTRANSFERASE SYSTEM TRANSPORT PROTEIN"/>
    <property type="match status" value="1"/>
</dbReference>
<feature type="domain" description="PTS EIIC type-1" evidence="14">
    <location>
        <begin position="115"/>
        <end position="462"/>
    </location>
</feature>
<evidence type="ECO:0000256" key="7">
    <source>
        <dbReference type="ARBA" id="ARBA00022692"/>
    </source>
</evidence>
<keyword evidence="4 15" id="KW-0762">Sugar transport</keyword>
<organism evidence="15 16">
    <name type="scientific">Agarivorans gilvus</name>
    <dbReference type="NCBI Taxonomy" id="680279"/>
    <lineage>
        <taxon>Bacteria</taxon>
        <taxon>Pseudomonadati</taxon>
        <taxon>Pseudomonadota</taxon>
        <taxon>Gammaproteobacteria</taxon>
        <taxon>Alteromonadales</taxon>
        <taxon>Alteromonadaceae</taxon>
        <taxon>Agarivorans</taxon>
    </lineage>
</organism>
<dbReference type="PANTHER" id="PTHR30175:SF7">
    <property type="entry name" value="NEGATIVE REGULATOR OF SACY ACTIVITY"/>
    <property type="match status" value="1"/>
</dbReference>
<proteinExistence type="predicted"/>
<dbReference type="EMBL" id="BMDY01000001">
    <property type="protein sequence ID" value="GGA93537.1"/>
    <property type="molecule type" value="Genomic_DNA"/>
</dbReference>
<reference evidence="16" key="1">
    <citation type="journal article" date="2019" name="Int. J. Syst. Evol. Microbiol.">
        <title>The Global Catalogue of Microorganisms (GCM) 10K type strain sequencing project: providing services to taxonomists for standard genome sequencing and annotation.</title>
        <authorList>
            <consortium name="The Broad Institute Genomics Platform"/>
            <consortium name="The Broad Institute Genome Sequencing Center for Infectious Disease"/>
            <person name="Wu L."/>
            <person name="Ma J."/>
        </authorList>
    </citation>
    <scope>NUCLEOTIDE SEQUENCE [LARGE SCALE GENOMIC DNA]</scope>
    <source>
        <strain evidence="16">CGMCC 1.10131</strain>
    </source>
</reference>
<comment type="caution">
    <text evidence="15">The sequence shown here is derived from an EMBL/GenBank/DDBJ whole genome shotgun (WGS) entry which is preliminary data.</text>
</comment>
<comment type="subcellular location">
    <subcellularLocation>
        <location evidence="1">Cell membrane</location>
        <topology evidence="1">Multi-pass membrane protein</topology>
    </subcellularLocation>
</comment>
<evidence type="ECO:0000259" key="14">
    <source>
        <dbReference type="PROSITE" id="PS51103"/>
    </source>
</evidence>
<evidence type="ECO:0000256" key="6">
    <source>
        <dbReference type="ARBA" id="ARBA00022683"/>
    </source>
</evidence>
<dbReference type="SUPFAM" id="SSF55604">
    <property type="entry name" value="Glucose permease domain IIB"/>
    <property type="match status" value="1"/>
</dbReference>
<evidence type="ECO:0000256" key="2">
    <source>
        <dbReference type="ARBA" id="ARBA00022448"/>
    </source>
</evidence>
<keyword evidence="6" id="KW-0598">Phosphotransferase system</keyword>
<evidence type="ECO:0000256" key="11">
    <source>
        <dbReference type="PROSITE-ProRule" id="PRU00421"/>
    </source>
</evidence>
<evidence type="ECO:0000256" key="9">
    <source>
        <dbReference type="ARBA" id="ARBA00022989"/>
    </source>
</evidence>
<evidence type="ECO:0000256" key="12">
    <source>
        <dbReference type="SAM" id="Phobius"/>
    </source>
</evidence>
<dbReference type="Pfam" id="PF00367">
    <property type="entry name" value="PTS_EIIB"/>
    <property type="match status" value="1"/>
</dbReference>
<dbReference type="InterPro" id="IPR036878">
    <property type="entry name" value="Glu_permease_IIB"/>
</dbReference>
<dbReference type="InterPro" id="IPR010973">
    <property type="entry name" value="PTS_IIBC_sucr"/>
</dbReference>